<dbReference type="AlphaFoldDB" id="A0AAD2K4A3"/>
<organism evidence="1 3">
    <name type="scientific">Mycena citricolor</name>
    <dbReference type="NCBI Taxonomy" id="2018698"/>
    <lineage>
        <taxon>Eukaryota</taxon>
        <taxon>Fungi</taxon>
        <taxon>Dikarya</taxon>
        <taxon>Basidiomycota</taxon>
        <taxon>Agaricomycotina</taxon>
        <taxon>Agaricomycetes</taxon>
        <taxon>Agaricomycetidae</taxon>
        <taxon>Agaricales</taxon>
        <taxon>Marasmiineae</taxon>
        <taxon>Mycenaceae</taxon>
        <taxon>Mycena</taxon>
    </lineage>
</organism>
<evidence type="ECO:0000313" key="2">
    <source>
        <dbReference type="EMBL" id="CAK5277026.1"/>
    </source>
</evidence>
<gene>
    <name evidence="1" type="ORF">MYCIT1_LOCUS25767</name>
    <name evidence="2" type="ORF">MYCIT1_LOCUS25790</name>
</gene>
<protein>
    <submittedName>
        <fullName evidence="1">Uncharacterized protein</fullName>
    </submittedName>
</protein>
<name>A0AAD2K4A3_9AGAR</name>
<accession>A0AAD2K4A3</accession>
<dbReference type="EMBL" id="CAVNYO010000418">
    <property type="protein sequence ID" value="CAK5277026.1"/>
    <property type="molecule type" value="Genomic_DNA"/>
</dbReference>
<sequence>MDHERLEVSAVLGIRNQVPGMEGRKGRRRRERHPAWNFLHGSSENLTFPWGWILHLPARPLDLKRKNIPFFSVRPKEALTDRG</sequence>
<dbReference type="Proteomes" id="UP001295794">
    <property type="component" value="Unassembled WGS sequence"/>
</dbReference>
<evidence type="ECO:0000313" key="3">
    <source>
        <dbReference type="Proteomes" id="UP001295794"/>
    </source>
</evidence>
<proteinExistence type="predicted"/>
<dbReference type="EMBL" id="CAVNYO010000417">
    <property type="protein sequence ID" value="CAK5277016.1"/>
    <property type="molecule type" value="Genomic_DNA"/>
</dbReference>
<comment type="caution">
    <text evidence="1">The sequence shown here is derived from an EMBL/GenBank/DDBJ whole genome shotgun (WGS) entry which is preliminary data.</text>
</comment>
<reference evidence="1" key="1">
    <citation type="submission" date="2023-11" db="EMBL/GenBank/DDBJ databases">
        <authorList>
            <person name="De Vega J J."/>
            <person name="De Vega J J."/>
        </authorList>
    </citation>
    <scope>NUCLEOTIDE SEQUENCE</scope>
</reference>
<keyword evidence="3" id="KW-1185">Reference proteome</keyword>
<evidence type="ECO:0000313" key="1">
    <source>
        <dbReference type="EMBL" id="CAK5277016.1"/>
    </source>
</evidence>